<evidence type="ECO:0000313" key="1">
    <source>
        <dbReference type="EMBL" id="ETW92539.1"/>
    </source>
</evidence>
<organism evidence="1 2">
    <name type="scientific">Entotheonella factor</name>
    <dbReference type="NCBI Taxonomy" id="1429438"/>
    <lineage>
        <taxon>Bacteria</taxon>
        <taxon>Pseudomonadati</taxon>
        <taxon>Nitrospinota/Tectimicrobiota group</taxon>
        <taxon>Candidatus Tectimicrobiota</taxon>
        <taxon>Candidatus Entotheonellia</taxon>
        <taxon>Candidatus Entotheonellales</taxon>
        <taxon>Candidatus Entotheonellaceae</taxon>
        <taxon>Candidatus Entotheonella</taxon>
    </lineage>
</organism>
<name>W4L3Q9_ENTF1</name>
<dbReference type="EMBL" id="AZHW01001446">
    <property type="protein sequence ID" value="ETW92539.1"/>
    <property type="molecule type" value="Genomic_DNA"/>
</dbReference>
<dbReference type="HOGENOM" id="CLU_3248791_0_0_7"/>
<keyword evidence="2" id="KW-1185">Reference proteome</keyword>
<dbReference type="Proteomes" id="UP000019141">
    <property type="component" value="Unassembled WGS sequence"/>
</dbReference>
<gene>
    <name evidence="1" type="ORF">ETSY1_43200</name>
</gene>
<accession>W4L3Q9</accession>
<proteinExistence type="predicted"/>
<protein>
    <submittedName>
        <fullName evidence="1">Uncharacterized protein</fullName>
    </submittedName>
</protein>
<reference evidence="1 2" key="1">
    <citation type="journal article" date="2014" name="Nature">
        <title>An environmental bacterial taxon with a large and distinct metabolic repertoire.</title>
        <authorList>
            <person name="Wilson M.C."/>
            <person name="Mori T."/>
            <person name="Ruckert C."/>
            <person name="Uria A.R."/>
            <person name="Helf M.J."/>
            <person name="Takada K."/>
            <person name="Gernert C."/>
            <person name="Steffens U.A."/>
            <person name="Heycke N."/>
            <person name="Schmitt S."/>
            <person name="Rinke C."/>
            <person name="Helfrich E.J."/>
            <person name="Brachmann A.O."/>
            <person name="Gurgui C."/>
            <person name="Wakimoto T."/>
            <person name="Kracht M."/>
            <person name="Crusemann M."/>
            <person name="Hentschel U."/>
            <person name="Abe I."/>
            <person name="Matsunaga S."/>
            <person name="Kalinowski J."/>
            <person name="Takeyama H."/>
            <person name="Piel J."/>
        </authorList>
    </citation>
    <scope>NUCLEOTIDE SEQUENCE [LARGE SCALE GENOMIC DNA]</scope>
    <source>
        <strain evidence="2">TSY1</strain>
    </source>
</reference>
<comment type="caution">
    <text evidence="1">The sequence shown here is derived from an EMBL/GenBank/DDBJ whole genome shotgun (WGS) entry which is preliminary data.</text>
</comment>
<evidence type="ECO:0000313" key="2">
    <source>
        <dbReference type="Proteomes" id="UP000019141"/>
    </source>
</evidence>
<dbReference type="AlphaFoldDB" id="W4L3Q9"/>
<sequence>MDYDHKLLILLLSRESWNFGVKQRLKGYDMMQLGMFLFETTK</sequence>